<feature type="signal peptide" evidence="6">
    <location>
        <begin position="1"/>
        <end position="17"/>
    </location>
</feature>
<dbReference type="Gene3D" id="2.40.10.10">
    <property type="entry name" value="Trypsin-like serine proteases"/>
    <property type="match status" value="1"/>
</dbReference>
<proteinExistence type="inferred from homology"/>
<feature type="domain" description="Peptidase S1" evidence="7">
    <location>
        <begin position="11"/>
        <end position="235"/>
    </location>
</feature>
<evidence type="ECO:0000256" key="6">
    <source>
        <dbReference type="SAM" id="SignalP"/>
    </source>
</evidence>
<keyword evidence="6" id="KW-0732">Signal</keyword>
<evidence type="ECO:0000256" key="1">
    <source>
        <dbReference type="ARBA" id="ARBA00007664"/>
    </source>
</evidence>
<dbReference type="GeneID" id="108557477"/>
<keyword evidence="2" id="KW-0645">Protease</keyword>
<dbReference type="RefSeq" id="XP_017769486.1">
    <property type="nucleotide sequence ID" value="XM_017913997.1"/>
</dbReference>
<dbReference type="InterPro" id="IPR050430">
    <property type="entry name" value="Peptidase_S1"/>
</dbReference>
<dbReference type="PRINTS" id="PR00722">
    <property type="entry name" value="CHYMOTRYPSIN"/>
</dbReference>
<evidence type="ECO:0000256" key="4">
    <source>
        <dbReference type="ARBA" id="ARBA00022825"/>
    </source>
</evidence>
<evidence type="ECO:0000313" key="9">
    <source>
        <dbReference type="RefSeq" id="XP_017769486.1"/>
    </source>
</evidence>
<dbReference type="InterPro" id="IPR043504">
    <property type="entry name" value="Peptidase_S1_PA_chymotrypsin"/>
</dbReference>
<keyword evidence="4" id="KW-0720">Serine protease</keyword>
<reference evidence="9" key="1">
    <citation type="submission" date="2025-08" db="UniProtKB">
        <authorList>
            <consortium name="RefSeq"/>
        </authorList>
    </citation>
    <scope>IDENTIFICATION</scope>
    <source>
        <tissue evidence="9">Whole Larva</tissue>
    </source>
</reference>
<dbReference type="Proteomes" id="UP000695000">
    <property type="component" value="Unplaced"/>
</dbReference>
<dbReference type="PANTHER" id="PTHR24276">
    <property type="entry name" value="POLYSERASE-RELATED"/>
    <property type="match status" value="1"/>
</dbReference>
<feature type="chain" id="PRO_5046688195" evidence="6">
    <location>
        <begin position="18"/>
        <end position="235"/>
    </location>
</feature>
<name>A0ABM1M4I6_NICVS</name>
<evidence type="ECO:0000313" key="8">
    <source>
        <dbReference type="Proteomes" id="UP000695000"/>
    </source>
</evidence>
<evidence type="ECO:0000259" key="7">
    <source>
        <dbReference type="PROSITE" id="PS50240"/>
    </source>
</evidence>
<gene>
    <name evidence="9" type="primary">LOC108557477</name>
</gene>
<protein>
    <submittedName>
        <fullName evidence="9">Trypsin 3A1-like isoform X1</fullName>
    </submittedName>
</protein>
<keyword evidence="3" id="KW-0378">Hydrolase</keyword>
<dbReference type="InterPro" id="IPR001254">
    <property type="entry name" value="Trypsin_dom"/>
</dbReference>
<accession>A0ABM1M4I6</accession>
<sequence>MRVLIIAVLALIGYVECRENKHPYLVSIEQMAVIDTELIPLHICSGAIISEKLVLTLASCTERFNVVDMRVRAGTVSFERDGIVKSIDMIVPHEKYTSSRMDYDIAIVHIREPFTFNKDVKALKLPTGTDAPSVGSHATLTGWGVIDASMLLESVDLEMHVPIQCQNMYAPSMIYITDRMFCAGNTVRKTGCKTDPGSPLVSSNTLLGLSVLDVKCDRYPGIFTNVASLKKWINL</sequence>
<keyword evidence="5" id="KW-1015">Disulfide bond</keyword>
<dbReference type="Pfam" id="PF00089">
    <property type="entry name" value="Trypsin"/>
    <property type="match status" value="1"/>
</dbReference>
<dbReference type="InterPro" id="IPR001314">
    <property type="entry name" value="Peptidase_S1A"/>
</dbReference>
<evidence type="ECO:0000256" key="5">
    <source>
        <dbReference type="ARBA" id="ARBA00023157"/>
    </source>
</evidence>
<evidence type="ECO:0000256" key="2">
    <source>
        <dbReference type="ARBA" id="ARBA00022670"/>
    </source>
</evidence>
<dbReference type="CDD" id="cd00190">
    <property type="entry name" value="Tryp_SPc"/>
    <property type="match status" value="1"/>
</dbReference>
<comment type="similarity">
    <text evidence="1">Belongs to the peptidase S1 family.</text>
</comment>
<organism evidence="8 9">
    <name type="scientific">Nicrophorus vespilloides</name>
    <name type="common">Boreal carrion beetle</name>
    <dbReference type="NCBI Taxonomy" id="110193"/>
    <lineage>
        <taxon>Eukaryota</taxon>
        <taxon>Metazoa</taxon>
        <taxon>Ecdysozoa</taxon>
        <taxon>Arthropoda</taxon>
        <taxon>Hexapoda</taxon>
        <taxon>Insecta</taxon>
        <taxon>Pterygota</taxon>
        <taxon>Neoptera</taxon>
        <taxon>Endopterygota</taxon>
        <taxon>Coleoptera</taxon>
        <taxon>Polyphaga</taxon>
        <taxon>Staphyliniformia</taxon>
        <taxon>Silphidae</taxon>
        <taxon>Nicrophorinae</taxon>
        <taxon>Nicrophorus</taxon>
    </lineage>
</organism>
<dbReference type="PANTHER" id="PTHR24276:SF98">
    <property type="entry name" value="FI18310P1-RELATED"/>
    <property type="match status" value="1"/>
</dbReference>
<dbReference type="SUPFAM" id="SSF50494">
    <property type="entry name" value="Trypsin-like serine proteases"/>
    <property type="match status" value="1"/>
</dbReference>
<evidence type="ECO:0000256" key="3">
    <source>
        <dbReference type="ARBA" id="ARBA00022801"/>
    </source>
</evidence>
<dbReference type="SMART" id="SM00020">
    <property type="entry name" value="Tryp_SPc"/>
    <property type="match status" value="1"/>
</dbReference>
<dbReference type="InterPro" id="IPR009003">
    <property type="entry name" value="Peptidase_S1_PA"/>
</dbReference>
<dbReference type="PROSITE" id="PS50240">
    <property type="entry name" value="TRYPSIN_DOM"/>
    <property type="match status" value="1"/>
</dbReference>
<keyword evidence="8" id="KW-1185">Reference proteome</keyword>